<protein>
    <submittedName>
        <fullName evidence="1">Uncharacterized protein</fullName>
    </submittedName>
</protein>
<dbReference type="OrthoDB" id="1362727at2"/>
<evidence type="ECO:0000313" key="2">
    <source>
        <dbReference type="Proteomes" id="UP000277579"/>
    </source>
</evidence>
<dbReference type="Proteomes" id="UP000277579">
    <property type="component" value="Unassembled WGS sequence"/>
</dbReference>
<keyword evidence="2" id="KW-1185">Reference proteome</keyword>
<sequence length="247" mass="28319">MKYILILLFFACLSCSDKKTETEEIAVQTEPETIPITEITSLKKDSLMLDATGSNISADKVVITELKRTYDKDSIRTAFFAIDFFKNAKKVYSHPVRIDFGREEGAEWSINQEFMTDSKQASTDKRFVHCDNGIAACGYTHTQFLFFLGEDGIQLVSQWDSMWDSGYGVDSEFTPDFKTNPITSFVVKTVDVSPDETVKDTIDRLVVSYSDSTCYNFENGKWKKNQLSEKGKVYRTEKFTFDEYHKQ</sequence>
<comment type="caution">
    <text evidence="1">The sequence shown here is derived from an EMBL/GenBank/DDBJ whole genome shotgun (WGS) entry which is preliminary data.</text>
</comment>
<accession>A0A495MKI8</accession>
<dbReference type="EMBL" id="RBLC01000001">
    <property type="protein sequence ID" value="RKS26476.1"/>
    <property type="molecule type" value="Genomic_DNA"/>
</dbReference>
<proteinExistence type="predicted"/>
<gene>
    <name evidence="1" type="ORF">CLV94_1534</name>
</gene>
<name>A0A495MKI8_9FLAO</name>
<evidence type="ECO:0000313" key="1">
    <source>
        <dbReference type="EMBL" id="RKS26476.1"/>
    </source>
</evidence>
<organism evidence="1 2">
    <name type="scientific">Flavobacterium endophyticum</name>
    <dbReference type="NCBI Taxonomy" id="1540163"/>
    <lineage>
        <taxon>Bacteria</taxon>
        <taxon>Pseudomonadati</taxon>
        <taxon>Bacteroidota</taxon>
        <taxon>Flavobacteriia</taxon>
        <taxon>Flavobacteriales</taxon>
        <taxon>Flavobacteriaceae</taxon>
        <taxon>Flavobacterium</taxon>
    </lineage>
</organism>
<dbReference type="AlphaFoldDB" id="A0A495MKI8"/>
<dbReference type="RefSeq" id="WP_121375792.1">
    <property type="nucleotide sequence ID" value="NZ_RBLC01000001.1"/>
</dbReference>
<reference evidence="1 2" key="1">
    <citation type="submission" date="2018-10" db="EMBL/GenBank/DDBJ databases">
        <title>Genomic Encyclopedia of Archaeal and Bacterial Type Strains, Phase II (KMG-II): from individual species to whole genera.</title>
        <authorList>
            <person name="Goeker M."/>
        </authorList>
    </citation>
    <scope>NUCLEOTIDE SEQUENCE [LARGE SCALE GENOMIC DNA]</scope>
    <source>
        <strain evidence="1 2">DSM 29537</strain>
    </source>
</reference>